<proteinExistence type="predicted"/>
<dbReference type="STRING" id="4232.A0A251SYM6"/>
<dbReference type="EMBL" id="CM007901">
    <property type="protein sequence ID" value="OTG03679.1"/>
    <property type="molecule type" value="Genomic_DNA"/>
</dbReference>
<gene>
    <name evidence="1" type="ORF">HannXRQ_Chr12g0354061</name>
</gene>
<dbReference type="InParanoid" id="A0A251SYM6"/>
<sequence length="206" mass="23823">MIDILLNLMTGCDEKQKHKIINFRYLFCKWIACKITPLPHSFASLLRIVRLLQSMIFAFGTVERFLKASVIPFSYLTETGFMSARTVTGFLADVYKTAADELGKIHIIADEMVQGAVFDLLEEIAKELLTRTCHLATLLQKSQSYLLATTTRKEEERAQDWKKDDSKWEFSSSSFCSPDLLLTEFDQVFFVDDDEKEEERVQDWHS</sequence>
<protein>
    <submittedName>
        <fullName evidence="1">Putative GUCT</fullName>
    </submittedName>
</protein>
<keyword evidence="2" id="KW-1185">Reference proteome</keyword>
<evidence type="ECO:0000313" key="1">
    <source>
        <dbReference type="EMBL" id="OTG03679.1"/>
    </source>
</evidence>
<evidence type="ECO:0000313" key="2">
    <source>
        <dbReference type="Proteomes" id="UP000215914"/>
    </source>
</evidence>
<organism evidence="1 2">
    <name type="scientific">Helianthus annuus</name>
    <name type="common">Common sunflower</name>
    <dbReference type="NCBI Taxonomy" id="4232"/>
    <lineage>
        <taxon>Eukaryota</taxon>
        <taxon>Viridiplantae</taxon>
        <taxon>Streptophyta</taxon>
        <taxon>Embryophyta</taxon>
        <taxon>Tracheophyta</taxon>
        <taxon>Spermatophyta</taxon>
        <taxon>Magnoliopsida</taxon>
        <taxon>eudicotyledons</taxon>
        <taxon>Gunneridae</taxon>
        <taxon>Pentapetalae</taxon>
        <taxon>asterids</taxon>
        <taxon>campanulids</taxon>
        <taxon>Asterales</taxon>
        <taxon>Asteraceae</taxon>
        <taxon>Asteroideae</taxon>
        <taxon>Heliantheae alliance</taxon>
        <taxon>Heliantheae</taxon>
        <taxon>Helianthus</taxon>
    </lineage>
</organism>
<accession>A0A251SYM6</accession>
<reference evidence="2" key="1">
    <citation type="journal article" date="2017" name="Nature">
        <title>The sunflower genome provides insights into oil metabolism, flowering and Asterid evolution.</title>
        <authorList>
            <person name="Badouin H."/>
            <person name="Gouzy J."/>
            <person name="Grassa C.J."/>
            <person name="Murat F."/>
            <person name="Staton S.E."/>
            <person name="Cottret L."/>
            <person name="Lelandais-Briere C."/>
            <person name="Owens G.L."/>
            <person name="Carrere S."/>
            <person name="Mayjonade B."/>
            <person name="Legrand L."/>
            <person name="Gill N."/>
            <person name="Kane N.C."/>
            <person name="Bowers J.E."/>
            <person name="Hubner S."/>
            <person name="Bellec A."/>
            <person name="Berard A."/>
            <person name="Berges H."/>
            <person name="Blanchet N."/>
            <person name="Boniface M.C."/>
            <person name="Brunel D."/>
            <person name="Catrice O."/>
            <person name="Chaidir N."/>
            <person name="Claudel C."/>
            <person name="Donnadieu C."/>
            <person name="Faraut T."/>
            <person name="Fievet G."/>
            <person name="Helmstetter N."/>
            <person name="King M."/>
            <person name="Knapp S.J."/>
            <person name="Lai Z."/>
            <person name="Le Paslier M.C."/>
            <person name="Lippi Y."/>
            <person name="Lorenzon L."/>
            <person name="Mandel J.R."/>
            <person name="Marage G."/>
            <person name="Marchand G."/>
            <person name="Marquand E."/>
            <person name="Bret-Mestries E."/>
            <person name="Morien E."/>
            <person name="Nambeesan S."/>
            <person name="Nguyen T."/>
            <person name="Pegot-Espagnet P."/>
            <person name="Pouilly N."/>
            <person name="Raftis F."/>
            <person name="Sallet E."/>
            <person name="Schiex T."/>
            <person name="Thomas J."/>
            <person name="Vandecasteele C."/>
            <person name="Vares D."/>
            <person name="Vear F."/>
            <person name="Vautrin S."/>
            <person name="Crespi M."/>
            <person name="Mangin B."/>
            <person name="Burke J.M."/>
            <person name="Salse J."/>
            <person name="Munos S."/>
            <person name="Vincourt P."/>
            <person name="Rieseberg L.H."/>
            <person name="Langlade N.B."/>
        </authorList>
    </citation>
    <scope>NUCLEOTIDE SEQUENCE [LARGE SCALE GENOMIC DNA]</scope>
    <source>
        <strain evidence="2">cv. SF193</strain>
    </source>
</reference>
<name>A0A251SYM6_HELAN</name>
<dbReference type="AlphaFoldDB" id="A0A251SYM6"/>
<dbReference type="Proteomes" id="UP000215914">
    <property type="component" value="Chromosome 12"/>
</dbReference>